<evidence type="ECO:0000256" key="1">
    <source>
        <dbReference type="ARBA" id="ARBA00009091"/>
    </source>
</evidence>
<dbReference type="InterPro" id="IPR005632">
    <property type="entry name" value="Chaperone_Skp"/>
</dbReference>
<keyword evidence="3" id="KW-0175">Coiled coil</keyword>
<name>A0A5S9QLR0_9GAMM</name>
<dbReference type="EMBL" id="CACSII010000018">
    <property type="protein sequence ID" value="CAA0115653.1"/>
    <property type="molecule type" value="Genomic_DNA"/>
</dbReference>
<dbReference type="SUPFAM" id="SSF111384">
    <property type="entry name" value="OmpH-like"/>
    <property type="match status" value="1"/>
</dbReference>
<dbReference type="PANTHER" id="PTHR35089:SF1">
    <property type="entry name" value="CHAPERONE PROTEIN SKP"/>
    <property type="match status" value="1"/>
</dbReference>
<feature type="signal peptide" evidence="4">
    <location>
        <begin position="1"/>
        <end position="19"/>
    </location>
</feature>
<proteinExistence type="inferred from homology"/>
<dbReference type="SMART" id="SM00935">
    <property type="entry name" value="OmpH"/>
    <property type="match status" value="1"/>
</dbReference>
<dbReference type="EMBL" id="CACSIO010000012">
    <property type="protein sequence ID" value="CAA0108817.1"/>
    <property type="molecule type" value="Genomic_DNA"/>
</dbReference>
<comment type="similarity">
    <text evidence="1">Belongs to the Skp family.</text>
</comment>
<dbReference type="GO" id="GO:0050821">
    <property type="term" value="P:protein stabilization"/>
    <property type="evidence" value="ECO:0007669"/>
    <property type="project" value="TreeGrafter"/>
</dbReference>
<keyword evidence="8" id="KW-1185">Reference proteome</keyword>
<accession>A0A5S9QLR0</accession>
<dbReference type="AlphaFoldDB" id="A0A5S9QLR0"/>
<dbReference type="InterPro" id="IPR024930">
    <property type="entry name" value="Skp_dom_sf"/>
</dbReference>
<dbReference type="Gene3D" id="3.30.910.20">
    <property type="entry name" value="Skp domain"/>
    <property type="match status" value="1"/>
</dbReference>
<dbReference type="PANTHER" id="PTHR35089">
    <property type="entry name" value="CHAPERONE PROTEIN SKP"/>
    <property type="match status" value="1"/>
</dbReference>
<dbReference type="GO" id="GO:0051082">
    <property type="term" value="F:unfolded protein binding"/>
    <property type="evidence" value="ECO:0007669"/>
    <property type="project" value="InterPro"/>
</dbReference>
<organism evidence="5 8">
    <name type="scientific">BD1-7 clade bacterium</name>
    <dbReference type="NCBI Taxonomy" id="2029982"/>
    <lineage>
        <taxon>Bacteria</taxon>
        <taxon>Pseudomonadati</taxon>
        <taxon>Pseudomonadota</taxon>
        <taxon>Gammaproteobacteria</taxon>
        <taxon>Cellvibrionales</taxon>
        <taxon>Spongiibacteraceae</taxon>
        <taxon>BD1-7 clade</taxon>
    </lineage>
</organism>
<evidence type="ECO:0000256" key="2">
    <source>
        <dbReference type="ARBA" id="ARBA00022729"/>
    </source>
</evidence>
<evidence type="ECO:0000256" key="4">
    <source>
        <dbReference type="SAM" id="SignalP"/>
    </source>
</evidence>
<feature type="coiled-coil region" evidence="3">
    <location>
        <begin position="84"/>
        <end position="111"/>
    </location>
</feature>
<sequence length="174" mass="19581">MKKFFVAALLASLSVLSFAEGKIAVVNLQEALFNTDVAQQRREQLETDVDFKKSVDEVKDIQEQGRTLLEKLQKDGQLMAPAERQQIEAKVKGKQADMEHLARKIQEAQQGLMQGLMLEMNDGMQKSIQELIQSEGIGLLLMANPQIVLHADTSFDITAKLTDKLNKQFKPKKK</sequence>
<evidence type="ECO:0000313" key="8">
    <source>
        <dbReference type="Proteomes" id="UP000441399"/>
    </source>
</evidence>
<evidence type="ECO:0000313" key="7">
    <source>
        <dbReference type="Proteomes" id="UP000434580"/>
    </source>
</evidence>
<dbReference type="Proteomes" id="UP000434580">
    <property type="component" value="Unassembled WGS sequence"/>
</dbReference>
<feature type="chain" id="PRO_5036150553" description="Chaperone protein Skp" evidence="4">
    <location>
        <begin position="20"/>
        <end position="174"/>
    </location>
</feature>
<dbReference type="Pfam" id="PF03938">
    <property type="entry name" value="OmpH"/>
    <property type="match status" value="1"/>
</dbReference>
<evidence type="ECO:0000256" key="3">
    <source>
        <dbReference type="SAM" id="Coils"/>
    </source>
</evidence>
<protein>
    <recommendedName>
        <fullName evidence="9">Chaperone protein Skp</fullName>
    </recommendedName>
</protein>
<keyword evidence="2 4" id="KW-0732">Signal</keyword>
<gene>
    <name evidence="6" type="ORF">DPBNPPHM_01970</name>
    <name evidence="5" type="ORF">OPDIPICF_01391</name>
</gene>
<evidence type="ECO:0000313" key="6">
    <source>
        <dbReference type="EMBL" id="CAA0115653.1"/>
    </source>
</evidence>
<dbReference type="OrthoDB" id="5732407at2"/>
<evidence type="ECO:0008006" key="9">
    <source>
        <dbReference type="Google" id="ProtNLM"/>
    </source>
</evidence>
<dbReference type="GO" id="GO:0005829">
    <property type="term" value="C:cytosol"/>
    <property type="evidence" value="ECO:0007669"/>
    <property type="project" value="TreeGrafter"/>
</dbReference>
<evidence type="ECO:0000313" key="5">
    <source>
        <dbReference type="EMBL" id="CAA0108817.1"/>
    </source>
</evidence>
<dbReference type="Proteomes" id="UP000441399">
    <property type="component" value="Unassembled WGS sequence"/>
</dbReference>
<reference evidence="7 8" key="1">
    <citation type="submission" date="2019-11" db="EMBL/GenBank/DDBJ databases">
        <authorList>
            <person name="Holert J."/>
        </authorList>
    </citation>
    <scope>NUCLEOTIDE SEQUENCE [LARGE SCALE GENOMIC DNA]</scope>
    <source>
        <strain evidence="6">BC5_2</strain>
        <strain evidence="5">SB11_3</strain>
    </source>
</reference>